<keyword evidence="1 4" id="KW-0808">Transferase</keyword>
<reference evidence="5" key="1">
    <citation type="journal article" date="2019" name="Int. J. Syst. Evol. Microbiol.">
        <title>The Global Catalogue of Microorganisms (GCM) 10K type strain sequencing project: providing services to taxonomists for standard genome sequencing and annotation.</title>
        <authorList>
            <consortium name="The Broad Institute Genomics Platform"/>
            <consortium name="The Broad Institute Genome Sequencing Center for Infectious Disease"/>
            <person name="Wu L."/>
            <person name="Ma J."/>
        </authorList>
    </citation>
    <scope>NUCLEOTIDE SEQUENCE [LARGE SCALE GENOMIC DNA]</scope>
    <source>
        <strain evidence="5">CCM 7427</strain>
    </source>
</reference>
<evidence type="ECO:0000256" key="1">
    <source>
        <dbReference type="ARBA" id="ARBA00022679"/>
    </source>
</evidence>
<protein>
    <submittedName>
        <fullName evidence="4">GNAT family N-acetyltransferase</fullName>
        <ecNumber evidence="4">2.3.-.-</ecNumber>
    </submittedName>
</protein>
<evidence type="ECO:0000256" key="2">
    <source>
        <dbReference type="ARBA" id="ARBA00023315"/>
    </source>
</evidence>
<dbReference type="InterPro" id="IPR050832">
    <property type="entry name" value="Bact_Acetyltransf"/>
</dbReference>
<dbReference type="InterPro" id="IPR016181">
    <property type="entry name" value="Acyl_CoA_acyltransferase"/>
</dbReference>
<dbReference type="PROSITE" id="PS51186">
    <property type="entry name" value="GNAT"/>
    <property type="match status" value="1"/>
</dbReference>
<dbReference type="CDD" id="cd04301">
    <property type="entry name" value="NAT_SF"/>
    <property type="match status" value="1"/>
</dbReference>
<gene>
    <name evidence="4" type="ORF">ACFSX5_03260</name>
</gene>
<dbReference type="Gene3D" id="3.40.630.30">
    <property type="match status" value="1"/>
</dbReference>
<dbReference type="EC" id="2.3.-.-" evidence="4"/>
<comment type="caution">
    <text evidence="4">The sequence shown here is derived from an EMBL/GenBank/DDBJ whole genome shotgun (WGS) entry which is preliminary data.</text>
</comment>
<keyword evidence="5" id="KW-1185">Reference proteome</keyword>
<dbReference type="InterPro" id="IPR000182">
    <property type="entry name" value="GNAT_dom"/>
</dbReference>
<accession>A0ABW5QGF9</accession>
<organism evidence="4 5">
    <name type="scientific">Devosia albogilva</name>
    <dbReference type="NCBI Taxonomy" id="429726"/>
    <lineage>
        <taxon>Bacteria</taxon>
        <taxon>Pseudomonadati</taxon>
        <taxon>Pseudomonadota</taxon>
        <taxon>Alphaproteobacteria</taxon>
        <taxon>Hyphomicrobiales</taxon>
        <taxon>Devosiaceae</taxon>
        <taxon>Devosia</taxon>
    </lineage>
</organism>
<dbReference type="RefSeq" id="WP_386831730.1">
    <property type="nucleotide sequence ID" value="NZ_JBHUNP010000001.1"/>
</dbReference>
<dbReference type="PANTHER" id="PTHR43877">
    <property type="entry name" value="AMINOALKYLPHOSPHONATE N-ACETYLTRANSFERASE-RELATED-RELATED"/>
    <property type="match status" value="1"/>
</dbReference>
<dbReference type="SUPFAM" id="SSF55729">
    <property type="entry name" value="Acyl-CoA N-acyltransferases (Nat)"/>
    <property type="match status" value="1"/>
</dbReference>
<proteinExistence type="predicted"/>
<sequence>MSPLAFRDAVPADIAAIVRLMHEGHVRPDTPPLDPATLDDPRYRAAFDEIAADPARRLIVAEQDGVVVGTVQISYLPGLSHFGARRAQFESVFVSPNHRSTGIGTAMMQWAIGQSREAGCSIIQLTSGKVHTDAHRFYERLGFEASHEGFKLRF</sequence>
<dbReference type="EMBL" id="JBHUNP010000001">
    <property type="protein sequence ID" value="MFD2646808.1"/>
    <property type="molecule type" value="Genomic_DNA"/>
</dbReference>
<evidence type="ECO:0000259" key="3">
    <source>
        <dbReference type="PROSITE" id="PS51186"/>
    </source>
</evidence>
<keyword evidence="2 4" id="KW-0012">Acyltransferase</keyword>
<name>A0ABW5QGF9_9HYPH</name>
<evidence type="ECO:0000313" key="5">
    <source>
        <dbReference type="Proteomes" id="UP001597521"/>
    </source>
</evidence>
<dbReference type="Pfam" id="PF00583">
    <property type="entry name" value="Acetyltransf_1"/>
    <property type="match status" value="1"/>
</dbReference>
<feature type="domain" description="N-acetyltransferase" evidence="3">
    <location>
        <begin position="4"/>
        <end position="154"/>
    </location>
</feature>
<dbReference type="Proteomes" id="UP001597521">
    <property type="component" value="Unassembled WGS sequence"/>
</dbReference>
<dbReference type="GO" id="GO:0016746">
    <property type="term" value="F:acyltransferase activity"/>
    <property type="evidence" value="ECO:0007669"/>
    <property type="project" value="UniProtKB-KW"/>
</dbReference>
<evidence type="ECO:0000313" key="4">
    <source>
        <dbReference type="EMBL" id="MFD2646808.1"/>
    </source>
</evidence>